<reference evidence="1 2" key="1">
    <citation type="journal article" date="2018" name="Nat. Genet.">
        <title>The Rosa genome provides new insights in the design of modern roses.</title>
        <authorList>
            <person name="Bendahmane M."/>
        </authorList>
    </citation>
    <scope>NUCLEOTIDE SEQUENCE [LARGE SCALE GENOMIC DNA]</scope>
    <source>
        <strain evidence="2">cv. Old Blush</strain>
    </source>
</reference>
<name>A0A2P6RFF4_ROSCH</name>
<evidence type="ECO:0000313" key="2">
    <source>
        <dbReference type="Proteomes" id="UP000238479"/>
    </source>
</evidence>
<evidence type="ECO:0000313" key="1">
    <source>
        <dbReference type="EMBL" id="PRQ45170.1"/>
    </source>
</evidence>
<dbReference type="Gramene" id="PRQ45170">
    <property type="protein sequence ID" value="PRQ45170"/>
    <property type="gene ID" value="RchiOBHm_Chr3g0487271"/>
</dbReference>
<proteinExistence type="predicted"/>
<protein>
    <submittedName>
        <fullName evidence="1">Uncharacterized protein</fullName>
    </submittedName>
</protein>
<accession>A0A2P6RFF4</accession>
<sequence>MAEVLSLWWLSERLKLMAAPSAWWSPVEICYFWALTLLDLNLGWVPYSSGALGLDGPLVRLGAWKIDFGPGLFWVQNDWWVFIPTLLVSFSFKYA</sequence>
<dbReference type="EMBL" id="PDCK01000041">
    <property type="protein sequence ID" value="PRQ45170.1"/>
    <property type="molecule type" value="Genomic_DNA"/>
</dbReference>
<dbReference type="Proteomes" id="UP000238479">
    <property type="component" value="Chromosome 3"/>
</dbReference>
<keyword evidence="2" id="KW-1185">Reference proteome</keyword>
<comment type="caution">
    <text evidence="1">The sequence shown here is derived from an EMBL/GenBank/DDBJ whole genome shotgun (WGS) entry which is preliminary data.</text>
</comment>
<organism evidence="1 2">
    <name type="scientific">Rosa chinensis</name>
    <name type="common">China rose</name>
    <dbReference type="NCBI Taxonomy" id="74649"/>
    <lineage>
        <taxon>Eukaryota</taxon>
        <taxon>Viridiplantae</taxon>
        <taxon>Streptophyta</taxon>
        <taxon>Embryophyta</taxon>
        <taxon>Tracheophyta</taxon>
        <taxon>Spermatophyta</taxon>
        <taxon>Magnoliopsida</taxon>
        <taxon>eudicotyledons</taxon>
        <taxon>Gunneridae</taxon>
        <taxon>Pentapetalae</taxon>
        <taxon>rosids</taxon>
        <taxon>fabids</taxon>
        <taxon>Rosales</taxon>
        <taxon>Rosaceae</taxon>
        <taxon>Rosoideae</taxon>
        <taxon>Rosoideae incertae sedis</taxon>
        <taxon>Rosa</taxon>
    </lineage>
</organism>
<gene>
    <name evidence="1" type="ORF">RchiOBHm_Chr3g0487271</name>
</gene>
<dbReference type="AlphaFoldDB" id="A0A2P6RFF4"/>